<sequence>MSYSMTLRKQETNSLTISSSSVLLKCPFSYQIEAIIELRY</sequence>
<protein>
    <submittedName>
        <fullName evidence="1">Uncharacterized protein</fullName>
    </submittedName>
</protein>
<evidence type="ECO:0000313" key="1">
    <source>
        <dbReference type="EMBL" id="KMS96945.1"/>
    </source>
</evidence>
<proteinExistence type="predicted"/>
<accession>A0A0J8E1F9</accession>
<name>A0A0J8E1F9_BETVV</name>
<dbReference type="Proteomes" id="UP000035740">
    <property type="component" value="Unassembled WGS sequence"/>
</dbReference>
<organism evidence="1 2">
    <name type="scientific">Beta vulgaris subsp. vulgaris</name>
    <name type="common">Beet</name>
    <dbReference type="NCBI Taxonomy" id="3555"/>
    <lineage>
        <taxon>Eukaryota</taxon>
        <taxon>Viridiplantae</taxon>
        <taxon>Streptophyta</taxon>
        <taxon>Embryophyta</taxon>
        <taxon>Tracheophyta</taxon>
        <taxon>Spermatophyta</taxon>
        <taxon>Magnoliopsida</taxon>
        <taxon>eudicotyledons</taxon>
        <taxon>Gunneridae</taxon>
        <taxon>Pentapetalae</taxon>
        <taxon>Caryophyllales</taxon>
        <taxon>Chenopodiaceae</taxon>
        <taxon>Betoideae</taxon>
        <taxon>Beta</taxon>
    </lineage>
</organism>
<keyword evidence="2" id="KW-1185">Reference proteome</keyword>
<dbReference type="EMBL" id="KQ090349">
    <property type="protein sequence ID" value="KMS96945.1"/>
    <property type="molecule type" value="Genomic_DNA"/>
</dbReference>
<gene>
    <name evidence="1" type="ORF">BVRB_7g180270</name>
</gene>
<evidence type="ECO:0000313" key="2">
    <source>
        <dbReference type="Proteomes" id="UP000035740"/>
    </source>
</evidence>
<dbReference type="Gramene" id="KMS96945">
    <property type="protein sequence ID" value="KMS96945"/>
    <property type="gene ID" value="BVRB_7g180270"/>
</dbReference>
<dbReference type="AlphaFoldDB" id="A0A0J8E1F9"/>
<reference evidence="1 2" key="1">
    <citation type="journal article" date="2014" name="Nature">
        <title>The genome of the recently domesticated crop plant sugar beet (Beta vulgaris).</title>
        <authorList>
            <person name="Dohm J.C."/>
            <person name="Minoche A.E."/>
            <person name="Holtgrawe D."/>
            <person name="Capella-Gutierrez S."/>
            <person name="Zakrzewski F."/>
            <person name="Tafer H."/>
            <person name="Rupp O."/>
            <person name="Sorensen T.R."/>
            <person name="Stracke R."/>
            <person name="Reinhardt R."/>
            <person name="Goesmann A."/>
            <person name="Kraft T."/>
            <person name="Schulz B."/>
            <person name="Stadler P.F."/>
            <person name="Schmidt T."/>
            <person name="Gabaldon T."/>
            <person name="Lehrach H."/>
            <person name="Weisshaar B."/>
            <person name="Himmelbauer H."/>
        </authorList>
    </citation>
    <scope>NUCLEOTIDE SEQUENCE [LARGE SCALE GENOMIC DNA]</scope>
    <source>
        <tissue evidence="1">Taproot</tissue>
    </source>
</reference>